<evidence type="ECO:0000256" key="3">
    <source>
        <dbReference type="ARBA" id="ARBA00022741"/>
    </source>
</evidence>
<dbReference type="PRINTS" id="PR00326">
    <property type="entry name" value="GTP1OBG"/>
</dbReference>
<keyword evidence="10" id="KW-1185">Reference proteome</keyword>
<comment type="function">
    <text evidence="6">Involved in the biogenesis of the 60S ribosomal subunit.</text>
</comment>
<dbReference type="SUPFAM" id="SSF52540">
    <property type="entry name" value="P-loop containing nucleoside triphosphate hydrolases"/>
    <property type="match status" value="1"/>
</dbReference>
<keyword evidence="2 6" id="KW-0690">Ribosome biogenesis</keyword>
<feature type="compositionally biased region" description="Basic and acidic residues" evidence="7">
    <location>
        <begin position="635"/>
        <end position="646"/>
    </location>
</feature>
<dbReference type="InterPro" id="IPR012973">
    <property type="entry name" value="NOG_C"/>
</dbReference>
<dbReference type="Proteomes" id="UP000315496">
    <property type="component" value="Chromosome 4"/>
</dbReference>
<evidence type="ECO:0000256" key="4">
    <source>
        <dbReference type="ARBA" id="ARBA00023134"/>
    </source>
</evidence>
<dbReference type="GO" id="GO:0005525">
    <property type="term" value="F:GTP binding"/>
    <property type="evidence" value="ECO:0007669"/>
    <property type="project" value="InterPro"/>
</dbReference>
<proteinExistence type="inferred from homology"/>
<dbReference type="Gene3D" id="1.20.120.1190">
    <property type="match status" value="1"/>
</dbReference>
<dbReference type="Pfam" id="PF08155">
    <property type="entry name" value="NOGCT"/>
    <property type="match status" value="1"/>
</dbReference>
<evidence type="ECO:0000256" key="7">
    <source>
        <dbReference type="SAM" id="MobiDB-lite"/>
    </source>
</evidence>
<organism evidence="9 10">
    <name type="scientific">Giardia muris</name>
    <dbReference type="NCBI Taxonomy" id="5742"/>
    <lineage>
        <taxon>Eukaryota</taxon>
        <taxon>Metamonada</taxon>
        <taxon>Diplomonadida</taxon>
        <taxon>Hexamitidae</taxon>
        <taxon>Giardiinae</taxon>
        <taxon>Giardia</taxon>
    </lineage>
</organism>
<dbReference type="Pfam" id="PF06858">
    <property type="entry name" value="NOG1"/>
    <property type="match status" value="1"/>
</dbReference>
<reference evidence="9 10" key="1">
    <citation type="submission" date="2019-05" db="EMBL/GenBank/DDBJ databases">
        <title>The compact genome of Giardia muris reveals important steps in the evolution of intestinal protozoan parasites.</title>
        <authorList>
            <person name="Xu F."/>
            <person name="Jimenez-Gonzalez A."/>
            <person name="Einarsson E."/>
            <person name="Astvaldsson A."/>
            <person name="Peirasmaki D."/>
            <person name="Eckmann L."/>
            <person name="Andersson J.O."/>
            <person name="Svard S.G."/>
            <person name="Jerlstrom-Hultqvist J."/>
        </authorList>
    </citation>
    <scope>NUCLEOTIDE SEQUENCE [LARGE SCALE GENOMIC DNA]</scope>
    <source>
        <strain evidence="9 10">Roberts-Thomson</strain>
    </source>
</reference>
<dbReference type="InterPro" id="IPR031167">
    <property type="entry name" value="G_OBG"/>
</dbReference>
<comment type="similarity">
    <text evidence="6">Belongs to the TRAFAC class OBG-HflX-like GTPase superfamily. OBG GTPase family. NOG subfamily.</text>
</comment>
<dbReference type="InterPro" id="IPR010674">
    <property type="entry name" value="NOG1_Rossman_fold_dom"/>
</dbReference>
<dbReference type="PIRSF" id="PIRSF038919">
    <property type="entry name" value="NOG1"/>
    <property type="match status" value="1"/>
</dbReference>
<name>A0A4Z1SZ78_GIAMU</name>
<dbReference type="GO" id="GO:0005730">
    <property type="term" value="C:nucleolus"/>
    <property type="evidence" value="ECO:0007669"/>
    <property type="project" value="UniProtKB-SubCell"/>
</dbReference>
<evidence type="ECO:0000256" key="2">
    <source>
        <dbReference type="ARBA" id="ARBA00022517"/>
    </source>
</evidence>
<gene>
    <name evidence="9" type="ORF">GMRT_15090</name>
</gene>
<evidence type="ECO:0000256" key="5">
    <source>
        <dbReference type="ARBA" id="ARBA00023242"/>
    </source>
</evidence>
<dbReference type="EMBL" id="VDLU01000004">
    <property type="protein sequence ID" value="TNJ26963.1"/>
    <property type="molecule type" value="Genomic_DNA"/>
</dbReference>
<evidence type="ECO:0000313" key="10">
    <source>
        <dbReference type="Proteomes" id="UP000315496"/>
    </source>
</evidence>
<keyword evidence="4" id="KW-0342">GTP-binding</keyword>
<dbReference type="AlphaFoldDB" id="A0A4Z1SZ78"/>
<comment type="caution">
    <text evidence="9">The sequence shown here is derived from an EMBL/GenBank/DDBJ whole genome shotgun (WGS) entry which is preliminary data.</text>
</comment>
<dbReference type="InterPro" id="IPR024926">
    <property type="entry name" value="NOG1"/>
</dbReference>
<dbReference type="CDD" id="cd01897">
    <property type="entry name" value="NOG"/>
    <property type="match status" value="1"/>
</dbReference>
<evidence type="ECO:0000313" key="9">
    <source>
        <dbReference type="EMBL" id="TNJ26963.1"/>
    </source>
</evidence>
<dbReference type="OrthoDB" id="415015at2759"/>
<sequence length="675" mass="77999">MPIYDFRAISTIPNGKDIVDIVLSKTQRRTPTVIRKTMKLSRIRSFYMLKVRFTQNTIDQKLTSITEEFPKIDEIHPFYRYWFNVIYDKDHFKIALGQLHQCKALVDKVGKHYVKLLKHADSLFQCKTLKRAALGRMISLLRKQGEYLEYLEQVRKHMGRLPVIDPSARTLLLTGYPSVGKSSLLNALTDANVEVASWDFTTQSLFVGHAEYKLLRYQIIDTPGLLDHPLEERNNIELQAITALAYLNAAILFLLDISYGGEHLQKQLRLFESMRPFFQSKPVIIILSKADIWTPDSLSPDIFERVQALSPNVPLASCLGLHSIPYLTTAEAERELAIGGEHAVAAERRLNEEHELRMRIVAQAAAGGPVFIPVSTQDMQGVERAMAVACEQLLQAREVQLLTDQKRERLEHRQFVAQPQPRDNKVRAPCIPDSVRRLQESHMQIRPLGREDGFISELDLERENGGPRVYKPDERKHWLLANDDWKYDQIPYFHNGKNILDFITVDEDIEERLRRLEEEEEGLLRLEGAYDDEALFKKLELFRELTDNRPLKKAPLRGVDLLYSSVNRIVRHKSMQNGRALDRMVREKTGHDFDKSVTHLVFKRMSGPMKEKQKTLQERMEEQSRRAGVSVEQMRQLDRDAKRESAAHYSYKAPAETAARHLMTGKMSLGTRNRR</sequence>
<keyword evidence="5 6" id="KW-0539">Nucleus</keyword>
<keyword evidence="3" id="KW-0547">Nucleotide-binding</keyword>
<dbReference type="VEuPathDB" id="GiardiaDB:GMRT_15090"/>
<dbReference type="Gene3D" id="3.40.50.300">
    <property type="entry name" value="P-loop containing nucleotide triphosphate hydrolases"/>
    <property type="match status" value="1"/>
</dbReference>
<evidence type="ECO:0000256" key="1">
    <source>
        <dbReference type="ARBA" id="ARBA00004604"/>
    </source>
</evidence>
<dbReference type="InterPro" id="IPR006073">
    <property type="entry name" value="GTP-bd"/>
</dbReference>
<dbReference type="InterPro" id="IPR027417">
    <property type="entry name" value="P-loop_NTPase"/>
</dbReference>
<feature type="domain" description="OBG-type G" evidence="8">
    <location>
        <begin position="169"/>
        <end position="394"/>
    </location>
</feature>
<accession>A0A4Z1SZ78</accession>
<evidence type="ECO:0000256" key="6">
    <source>
        <dbReference type="PIRNR" id="PIRNR038919"/>
    </source>
</evidence>
<evidence type="ECO:0000259" key="8">
    <source>
        <dbReference type="PROSITE" id="PS51710"/>
    </source>
</evidence>
<protein>
    <recommendedName>
        <fullName evidence="6">Nucleolar GTP-binding protein 1</fullName>
    </recommendedName>
</protein>
<dbReference type="PROSITE" id="PS51710">
    <property type="entry name" value="G_OBG"/>
    <property type="match status" value="1"/>
</dbReference>
<dbReference type="Pfam" id="PF17835">
    <property type="entry name" value="NOG1_N"/>
    <property type="match status" value="1"/>
</dbReference>
<dbReference type="InterPro" id="IPR041623">
    <property type="entry name" value="NOG1_N"/>
</dbReference>
<feature type="region of interest" description="Disordered" evidence="7">
    <location>
        <begin position="621"/>
        <end position="653"/>
    </location>
</feature>
<dbReference type="PANTHER" id="PTHR45759">
    <property type="entry name" value="NUCLEOLAR GTP-BINDING PROTEIN 1"/>
    <property type="match status" value="1"/>
</dbReference>
<comment type="subcellular location">
    <subcellularLocation>
        <location evidence="1 6">Nucleus</location>
        <location evidence="1 6">Nucleolus</location>
    </subcellularLocation>
</comment>
<dbReference type="GO" id="GO:0042254">
    <property type="term" value="P:ribosome biogenesis"/>
    <property type="evidence" value="ECO:0007669"/>
    <property type="project" value="UniProtKB-KW"/>
</dbReference>